<dbReference type="SMART" id="SM00028">
    <property type="entry name" value="TPR"/>
    <property type="match status" value="2"/>
</dbReference>
<accession>A0A8K1CNK8</accession>
<dbReference type="OrthoDB" id="413520at2759"/>
<dbReference type="PROSITE" id="PS50005">
    <property type="entry name" value="TPR"/>
    <property type="match status" value="1"/>
</dbReference>
<proteinExistence type="predicted"/>
<dbReference type="Gene3D" id="1.25.40.10">
    <property type="entry name" value="Tetratricopeptide repeat domain"/>
    <property type="match status" value="1"/>
</dbReference>
<evidence type="ECO:0000313" key="2">
    <source>
        <dbReference type="EMBL" id="TMW65558.1"/>
    </source>
</evidence>
<dbReference type="SUPFAM" id="SSF53335">
    <property type="entry name" value="S-adenosyl-L-methionine-dependent methyltransferases"/>
    <property type="match status" value="1"/>
</dbReference>
<sequence length="463" mass="50994">MAVEQVEELRARGNAFYGAGRFEDARACYAEAILELESALKGVDVADRAVVGAKLAQLFSNRAQTYIQERNFAPALQDAARALEYEPSNEKAAVRRLVSFENLERFETAFQIVERILDDSSTRRAQPALFEYAVSARRRLRKAVAQDKAAAQQEQHAIGRMVHENQQLRINFGCLIPSTVVVGQFFDVVVNLGNEFGLFRRDYLQPGEQIHLQLNLRNNADGAFKLVFRETTDPLTSSTSSGPETNGKISLNERGKARFQLAIQPASSTAAGRSNMALALTVHPDSADRWNLLSIISLPFTLYTKAPLDEVNDEDDIVSRLGVHCCRPVNLPGLDQEILLAESPGNLGIGGKLWDSCLVLTRYLSANKHLLMGKSAIELGSGLGLVGIYCAMLGAHVTLTDIEEVVPLLDYNIKLNFAKSEGDALIPVAVSHFWAQQPRTFLRLPMSSSCLTLCTIQKAMSRS</sequence>
<reference evidence="2" key="1">
    <citation type="submission" date="2019-03" db="EMBL/GenBank/DDBJ databases">
        <title>Long read genome sequence of the mycoparasitic Pythium oligandrum ATCC 38472 isolated from sugarbeet rhizosphere.</title>
        <authorList>
            <person name="Gaulin E."/>
        </authorList>
    </citation>
    <scope>NUCLEOTIDE SEQUENCE</scope>
    <source>
        <strain evidence="2">ATCC 38472_TT</strain>
    </source>
</reference>
<keyword evidence="3" id="KW-1185">Reference proteome</keyword>
<evidence type="ECO:0000313" key="3">
    <source>
        <dbReference type="Proteomes" id="UP000794436"/>
    </source>
</evidence>
<dbReference type="Pfam" id="PF10294">
    <property type="entry name" value="Methyltransf_16"/>
    <property type="match status" value="1"/>
</dbReference>
<dbReference type="PANTHER" id="PTHR14614:SF132">
    <property type="entry name" value="PROTEIN-LYSINE METHYLTRANSFERASE C42C1.13"/>
    <property type="match status" value="1"/>
</dbReference>
<dbReference type="InterPro" id="IPR019410">
    <property type="entry name" value="Methyltransf_16"/>
</dbReference>
<protein>
    <submittedName>
        <fullName evidence="2">Uncharacterized protein</fullName>
    </submittedName>
</protein>
<feature type="repeat" description="TPR" evidence="1">
    <location>
        <begin position="56"/>
        <end position="89"/>
    </location>
</feature>
<dbReference type="Proteomes" id="UP000794436">
    <property type="component" value="Unassembled WGS sequence"/>
</dbReference>
<dbReference type="PANTHER" id="PTHR14614">
    <property type="entry name" value="HEPATOCELLULAR CARCINOMA-ASSOCIATED ANTIGEN"/>
    <property type="match status" value="1"/>
</dbReference>
<keyword evidence="1" id="KW-0802">TPR repeat</keyword>
<dbReference type="InterPro" id="IPR011990">
    <property type="entry name" value="TPR-like_helical_dom_sf"/>
</dbReference>
<name>A0A8K1CNK8_PYTOL</name>
<comment type="caution">
    <text evidence="2">The sequence shown here is derived from an EMBL/GenBank/DDBJ whole genome shotgun (WGS) entry which is preliminary data.</text>
</comment>
<organism evidence="2 3">
    <name type="scientific">Pythium oligandrum</name>
    <name type="common">Mycoparasitic fungus</name>
    <dbReference type="NCBI Taxonomy" id="41045"/>
    <lineage>
        <taxon>Eukaryota</taxon>
        <taxon>Sar</taxon>
        <taxon>Stramenopiles</taxon>
        <taxon>Oomycota</taxon>
        <taxon>Peronosporomycetes</taxon>
        <taxon>Pythiales</taxon>
        <taxon>Pythiaceae</taxon>
        <taxon>Pythium</taxon>
    </lineage>
</organism>
<dbReference type="InterPro" id="IPR019734">
    <property type="entry name" value="TPR_rpt"/>
</dbReference>
<dbReference type="AlphaFoldDB" id="A0A8K1CNK8"/>
<dbReference type="Gene3D" id="3.40.50.150">
    <property type="entry name" value="Vaccinia Virus protein VP39"/>
    <property type="match status" value="1"/>
</dbReference>
<dbReference type="InterPro" id="IPR029063">
    <property type="entry name" value="SAM-dependent_MTases_sf"/>
</dbReference>
<dbReference type="SUPFAM" id="SSF48452">
    <property type="entry name" value="TPR-like"/>
    <property type="match status" value="1"/>
</dbReference>
<dbReference type="EMBL" id="SPLM01000037">
    <property type="protein sequence ID" value="TMW65558.1"/>
    <property type="molecule type" value="Genomic_DNA"/>
</dbReference>
<gene>
    <name evidence="2" type="ORF">Poli38472_008200</name>
</gene>
<evidence type="ECO:0000256" key="1">
    <source>
        <dbReference type="PROSITE-ProRule" id="PRU00339"/>
    </source>
</evidence>